<reference evidence="6 7" key="1">
    <citation type="submission" date="2021-01" db="EMBL/GenBank/DDBJ databases">
        <title>WGS of actinomycetes isolated from Thailand.</title>
        <authorList>
            <person name="Thawai C."/>
        </authorList>
    </citation>
    <scope>NUCLEOTIDE SEQUENCE [LARGE SCALE GENOMIC DNA]</scope>
    <source>
        <strain evidence="6 7">CH5-8</strain>
    </source>
</reference>
<evidence type="ECO:0000256" key="4">
    <source>
        <dbReference type="ARBA" id="ARBA00023014"/>
    </source>
</evidence>
<comment type="caution">
    <text evidence="6">The sequence shown here is derived from an EMBL/GenBank/DDBJ whole genome shotgun (WGS) entry which is preliminary data.</text>
</comment>
<dbReference type="InterPro" id="IPR058240">
    <property type="entry name" value="rSAM_sf"/>
</dbReference>
<name>A0ABS1NV83_9ACTN</name>
<dbReference type="SUPFAM" id="SSF102114">
    <property type="entry name" value="Radical SAM enzymes"/>
    <property type="match status" value="1"/>
</dbReference>
<feature type="domain" description="Radical SAM core" evidence="5">
    <location>
        <begin position="27"/>
        <end position="192"/>
    </location>
</feature>
<organism evidence="6 7">
    <name type="scientific">Streptomyces musisoli</name>
    <dbReference type="NCBI Taxonomy" id="2802280"/>
    <lineage>
        <taxon>Bacteria</taxon>
        <taxon>Bacillati</taxon>
        <taxon>Actinomycetota</taxon>
        <taxon>Actinomycetes</taxon>
        <taxon>Kitasatosporales</taxon>
        <taxon>Streptomycetaceae</taxon>
        <taxon>Streptomyces</taxon>
    </lineage>
</organism>
<dbReference type="RefSeq" id="WP_201814329.1">
    <property type="nucleotide sequence ID" value="NZ_JAERRH010000002.1"/>
</dbReference>
<evidence type="ECO:0000256" key="2">
    <source>
        <dbReference type="ARBA" id="ARBA00022723"/>
    </source>
</evidence>
<dbReference type="CDD" id="cd01335">
    <property type="entry name" value="Radical_SAM"/>
    <property type="match status" value="1"/>
</dbReference>
<proteinExistence type="predicted"/>
<dbReference type="SFLD" id="SFLDG01067">
    <property type="entry name" value="SPASM/twitch_domain_containing"/>
    <property type="match status" value="1"/>
</dbReference>
<dbReference type="SFLD" id="SFLDS00029">
    <property type="entry name" value="Radical_SAM"/>
    <property type="match status" value="1"/>
</dbReference>
<dbReference type="PROSITE" id="PS51918">
    <property type="entry name" value="RADICAL_SAM"/>
    <property type="match status" value="1"/>
</dbReference>
<evidence type="ECO:0000259" key="5">
    <source>
        <dbReference type="PROSITE" id="PS51918"/>
    </source>
</evidence>
<keyword evidence="7" id="KW-1185">Reference proteome</keyword>
<dbReference type="Proteomes" id="UP000621386">
    <property type="component" value="Unassembled WGS sequence"/>
</dbReference>
<dbReference type="PANTHER" id="PTHR43273">
    <property type="entry name" value="ANAEROBIC SULFATASE-MATURATING ENZYME HOMOLOG ASLB-RELATED"/>
    <property type="match status" value="1"/>
</dbReference>
<gene>
    <name evidence="6" type="ORF">JK361_04425</name>
</gene>
<evidence type="ECO:0000313" key="6">
    <source>
        <dbReference type="EMBL" id="MBL1103859.1"/>
    </source>
</evidence>
<dbReference type="InterPro" id="IPR023867">
    <property type="entry name" value="Sulphatase_maturase_rSAM"/>
</dbReference>
<keyword evidence="2" id="KW-0479">Metal-binding</keyword>
<dbReference type="EMBL" id="JAERRH010000002">
    <property type="protein sequence ID" value="MBL1103859.1"/>
    <property type="molecule type" value="Genomic_DNA"/>
</dbReference>
<evidence type="ECO:0000256" key="3">
    <source>
        <dbReference type="ARBA" id="ARBA00023004"/>
    </source>
</evidence>
<keyword evidence="1" id="KW-0949">S-adenosyl-L-methionine</keyword>
<keyword evidence="3" id="KW-0408">Iron</keyword>
<protein>
    <submittedName>
        <fullName evidence="6">Radical SAM protein</fullName>
    </submittedName>
</protein>
<dbReference type="Gene3D" id="3.20.20.70">
    <property type="entry name" value="Aldolase class I"/>
    <property type="match status" value="1"/>
</dbReference>
<sequence length="192" mass="21229">MTRPPGSPAPLWPGDLLDVAALRAGRHTARPFREFVLKVHSRCNLACRYCYVYEGTDQLWRTQPRTMSRETAAQVCRRVAEHAERHGLRSVRVLLHGGEPLLAGIPFLRDLARTLRARLPATTAAEVLIQTNGVLVDDDTLRLCHEEDIALAVSLDGPAAVHDRVRRDHAGRGSHAGVAAALRRLQRPSCTT</sequence>
<dbReference type="InterPro" id="IPR013785">
    <property type="entry name" value="Aldolase_TIM"/>
</dbReference>
<accession>A0ABS1NV83</accession>
<dbReference type="PANTHER" id="PTHR43273:SF8">
    <property type="entry name" value="RADICAL SAM DOMAIN PROTEIN"/>
    <property type="match status" value="1"/>
</dbReference>
<evidence type="ECO:0000256" key="1">
    <source>
        <dbReference type="ARBA" id="ARBA00022691"/>
    </source>
</evidence>
<dbReference type="Pfam" id="PF04055">
    <property type="entry name" value="Radical_SAM"/>
    <property type="match status" value="1"/>
</dbReference>
<keyword evidence="4" id="KW-0411">Iron-sulfur</keyword>
<dbReference type="InterPro" id="IPR007197">
    <property type="entry name" value="rSAM"/>
</dbReference>
<evidence type="ECO:0000313" key="7">
    <source>
        <dbReference type="Proteomes" id="UP000621386"/>
    </source>
</evidence>